<dbReference type="GO" id="GO:0005509">
    <property type="term" value="F:calcium ion binding"/>
    <property type="evidence" value="ECO:0007669"/>
    <property type="project" value="InterPro"/>
</dbReference>
<evidence type="ECO:0000256" key="7">
    <source>
        <dbReference type="PIRSR" id="PIRSR601382-1"/>
    </source>
</evidence>
<keyword evidence="6 9" id="KW-1015">Disulfide bond</keyword>
<dbReference type="InterPro" id="IPR001382">
    <property type="entry name" value="Glyco_hydro_47"/>
</dbReference>
<dbReference type="GO" id="GO:0005783">
    <property type="term" value="C:endoplasmic reticulum"/>
    <property type="evidence" value="ECO:0007669"/>
    <property type="project" value="TreeGrafter"/>
</dbReference>
<evidence type="ECO:0000313" key="13">
    <source>
        <dbReference type="EMBL" id="KAF7676980.1"/>
    </source>
</evidence>
<feature type="active site" description="Proton donor" evidence="7">
    <location>
        <position position="444"/>
    </location>
</feature>
<dbReference type="SUPFAM" id="SSF51445">
    <property type="entry name" value="(Trans)glycosidases"/>
    <property type="match status" value="1"/>
</dbReference>
<feature type="binding site" evidence="8">
    <location>
        <position position="584"/>
    </location>
    <ligand>
        <name>Ca(2+)</name>
        <dbReference type="ChEBI" id="CHEBI:29108"/>
    </ligand>
</feature>
<evidence type="ECO:0000256" key="4">
    <source>
        <dbReference type="ARBA" id="ARBA00008773"/>
    </source>
</evidence>
<protein>
    <recommendedName>
        <fullName evidence="11">alpha-1,2-Mannosidase</fullName>
        <ecNumber evidence="11">3.2.1.-</ecNumber>
    </recommendedName>
</protein>
<evidence type="ECO:0000256" key="11">
    <source>
        <dbReference type="RuleBase" id="RU361193"/>
    </source>
</evidence>
<dbReference type="InterPro" id="IPR050749">
    <property type="entry name" value="Glycosyl_Hydrolase_47"/>
</dbReference>
<feature type="active site" evidence="7">
    <location>
        <position position="498"/>
    </location>
</feature>
<keyword evidence="8" id="KW-0106">Calcium</keyword>
<organism evidence="13 14">
    <name type="scientific">Alternaria burnsii</name>
    <dbReference type="NCBI Taxonomy" id="1187904"/>
    <lineage>
        <taxon>Eukaryota</taxon>
        <taxon>Fungi</taxon>
        <taxon>Dikarya</taxon>
        <taxon>Ascomycota</taxon>
        <taxon>Pezizomycotina</taxon>
        <taxon>Dothideomycetes</taxon>
        <taxon>Pleosporomycetidae</taxon>
        <taxon>Pleosporales</taxon>
        <taxon>Pleosporineae</taxon>
        <taxon>Pleosporaceae</taxon>
        <taxon>Alternaria</taxon>
        <taxon>Alternaria sect. Alternaria</taxon>
    </lineage>
</organism>
<evidence type="ECO:0000256" key="10">
    <source>
        <dbReference type="RuleBase" id="RU004335"/>
    </source>
</evidence>
<dbReference type="Gene3D" id="1.50.10.10">
    <property type="match status" value="1"/>
</dbReference>
<dbReference type="Proteomes" id="UP000596902">
    <property type="component" value="Unassembled WGS sequence"/>
</dbReference>
<evidence type="ECO:0000256" key="9">
    <source>
        <dbReference type="PIRSR" id="PIRSR601382-3"/>
    </source>
</evidence>
<dbReference type="Pfam" id="PF00332">
    <property type="entry name" value="Glyco_hydro_17"/>
    <property type="match status" value="1"/>
</dbReference>
<keyword evidence="8" id="KW-0479">Metal-binding</keyword>
<dbReference type="PANTHER" id="PTHR11742">
    <property type="entry name" value="MANNOSYL-OLIGOSACCHARIDE ALPHA-1,2-MANNOSIDASE-RELATED"/>
    <property type="match status" value="1"/>
</dbReference>
<evidence type="ECO:0000256" key="1">
    <source>
        <dbReference type="ARBA" id="ARBA00001913"/>
    </source>
</evidence>
<keyword evidence="5 11" id="KW-0378">Hydrolase</keyword>
<reference evidence="13" key="2">
    <citation type="submission" date="2020-08" db="EMBL/GenBank/DDBJ databases">
        <title>Draft Genome Sequence of Cumin Blight Pathogen Alternaria burnsii.</title>
        <authorList>
            <person name="Feng Z."/>
        </authorList>
    </citation>
    <scope>NUCLEOTIDE SEQUENCE</scope>
    <source>
        <strain evidence="13">CBS107.38</strain>
    </source>
</reference>
<evidence type="ECO:0000256" key="6">
    <source>
        <dbReference type="ARBA" id="ARBA00023157"/>
    </source>
</evidence>
<feature type="disulfide bond" evidence="9">
    <location>
        <begin position="401"/>
        <end position="430"/>
    </location>
</feature>
<dbReference type="GO" id="GO:0016020">
    <property type="term" value="C:membrane"/>
    <property type="evidence" value="ECO:0007669"/>
    <property type="project" value="InterPro"/>
</dbReference>
<dbReference type="AlphaFoldDB" id="A0A8H7B4K0"/>
<keyword evidence="14" id="KW-1185">Reference proteome</keyword>
<reference evidence="13" key="1">
    <citation type="submission" date="2020-01" db="EMBL/GenBank/DDBJ databases">
        <authorList>
            <person name="Feng Z.H.Z."/>
        </authorList>
    </citation>
    <scope>NUCLEOTIDE SEQUENCE</scope>
    <source>
        <strain evidence="13">CBS107.38</strain>
    </source>
</reference>
<name>A0A8H7B4K0_9PLEO</name>
<evidence type="ECO:0000256" key="2">
    <source>
        <dbReference type="ARBA" id="ARBA00004922"/>
    </source>
</evidence>
<dbReference type="UniPathway" id="UPA00378"/>
<dbReference type="Pfam" id="PF01532">
    <property type="entry name" value="Glyco_hydro_47"/>
    <property type="match status" value="1"/>
</dbReference>
<dbReference type="EMBL" id="JAAABM010000006">
    <property type="protein sequence ID" value="KAF7676980.1"/>
    <property type="molecule type" value="Genomic_DNA"/>
</dbReference>
<dbReference type="InterPro" id="IPR012341">
    <property type="entry name" value="6hp_glycosidase-like_sf"/>
</dbReference>
<dbReference type="Gene3D" id="3.20.20.80">
    <property type="entry name" value="Glycosidases"/>
    <property type="match status" value="1"/>
</dbReference>
<keyword evidence="12" id="KW-0812">Transmembrane</keyword>
<keyword evidence="11" id="KW-0326">Glycosidase</keyword>
<dbReference type="PRINTS" id="PR00747">
    <property type="entry name" value="GLYHDRLASE47"/>
</dbReference>
<dbReference type="GO" id="GO:0036503">
    <property type="term" value="P:ERAD pathway"/>
    <property type="evidence" value="ECO:0007669"/>
    <property type="project" value="UniProtKB-ARBA"/>
</dbReference>
<comment type="cofactor">
    <cofactor evidence="1 8">
        <name>Ca(2+)</name>
        <dbReference type="ChEBI" id="CHEBI:29108"/>
    </cofactor>
</comment>
<sequence>MPRVRTRHIALCVSIVCWIYYFLPKDEAFPVRHGAHHGSTAALARYMNDPSQIPRILATPSSFDWTSVNFTYPLPLGPKLPSPFTKRPRIQHNFTPDPSNVHAIQEERRLEVKRVFAKSWASYRSKAWMKDALKPISGQYVDQFSGWAATLVDSLDTLWMLGMRNEFYEAVEAVATIDFGMSTAPTVNTFETCIRYLGGLLAAYDLSGHEVLKAKAIEVGDLLYGAFNTKNGMPVDFINFENAKQGTGLIVENQVVSASPGTITLEFSRLSQITGNDKYYAAVSSLMDVFAESQTKTKLPGMWPMMVSMRAKDVVSGYQFTIGGNADSLYEYLPKAHALLGSAELSSSKYEAMSRSFMDTAMNNLFFAPMIPGNEDILISGNVDVHEDGPSLDPESEHLSCFIGGLFALGGRLFDNAEYLEIGAKLARGCAYAYKSFPTGIMPERYNMVLCPGPDHRKSCAYDEERYAVEAAARPQYKSHLPKGFTTAKDPRYILRPEAIESVFILWRITGDPVWRETAWEMFEAVANATDTELANAAIMDVSVIGSKKEDYMESFWMAETLKYFYLCFADTGLVSLDDFVLNTEAHPFRLSKGSLSRIDPSLPTPPHILLEALHQSKMRFSIVAAALAAAPAVVSAAEKGKMGFALGTKMGSGACKTQQDYSDDFKMIKSNSGSTIVRGYAASDCDMAKNALPAAKSAGFKVVLGIWPDVEESFQKDLKAITDVAQQYTDTIYAVTVGSETLYRGNFTGEELAGKIKTVKDKLPSGIKVGTADSWNKFADGTGDAIIGTADIIMVNAFAFWQGASRENATHVYLDDMYQATAHIEKVAGGRSKAPEIWNGETGWPTAVGTDYDAAKGGLDNAKHFYQHGFCSLLDWGFNGFYFEAFDEPWKPASIGDNGKAADETAWGAMTADRQKKFDLMC</sequence>
<dbReference type="InterPro" id="IPR036026">
    <property type="entry name" value="Seven-hairpin_glycosidases"/>
</dbReference>
<evidence type="ECO:0000313" key="14">
    <source>
        <dbReference type="Proteomes" id="UP000596902"/>
    </source>
</evidence>
<comment type="similarity">
    <text evidence="4 10">Belongs to the glycosyl hydrolase 17 family.</text>
</comment>
<dbReference type="EC" id="3.2.1.-" evidence="11"/>
<comment type="similarity">
    <text evidence="3 11">Belongs to the glycosyl hydrolase 47 family.</text>
</comment>
<keyword evidence="12" id="KW-1133">Transmembrane helix</keyword>
<dbReference type="GO" id="GO:0004571">
    <property type="term" value="F:mannosyl-oligosaccharide 1,2-alpha-mannosidase activity"/>
    <property type="evidence" value="ECO:0007669"/>
    <property type="project" value="InterPro"/>
</dbReference>
<comment type="pathway">
    <text evidence="2">Protein modification; protein glycosylation.</text>
</comment>
<accession>A0A8H7B4K0</accession>
<keyword evidence="12" id="KW-0472">Membrane</keyword>
<evidence type="ECO:0000256" key="3">
    <source>
        <dbReference type="ARBA" id="ARBA00007658"/>
    </source>
</evidence>
<dbReference type="SUPFAM" id="SSF48225">
    <property type="entry name" value="Seven-hairpin glycosidases"/>
    <property type="match status" value="1"/>
</dbReference>
<dbReference type="GO" id="GO:0005975">
    <property type="term" value="P:carbohydrate metabolic process"/>
    <property type="evidence" value="ECO:0007669"/>
    <property type="project" value="InterPro"/>
</dbReference>
<feature type="active site" description="Proton donor" evidence="7">
    <location>
        <position position="191"/>
    </location>
</feature>
<dbReference type="RefSeq" id="XP_038787189.1">
    <property type="nucleotide sequence ID" value="XM_038930239.1"/>
</dbReference>
<dbReference type="FunFam" id="1.50.10.10:FF:000037">
    <property type="entry name" value="alpha-1,2-Mannosidase"/>
    <property type="match status" value="1"/>
</dbReference>
<dbReference type="InterPro" id="IPR000490">
    <property type="entry name" value="Glyco_hydro_17"/>
</dbReference>
<dbReference type="InterPro" id="IPR017853">
    <property type="entry name" value="GH"/>
</dbReference>
<comment type="caution">
    <text evidence="13">The sequence shown here is derived from an EMBL/GenBank/DDBJ whole genome shotgun (WGS) entry which is preliminary data.</text>
</comment>
<feature type="transmembrane region" description="Helical" evidence="12">
    <location>
        <begin position="7"/>
        <end position="23"/>
    </location>
</feature>
<feature type="active site" evidence="7">
    <location>
        <position position="327"/>
    </location>
</feature>
<dbReference type="PANTHER" id="PTHR11742:SF29">
    <property type="entry name" value="ALPHA-1,2-MANNOSIDASE"/>
    <property type="match status" value="1"/>
</dbReference>
<evidence type="ECO:0000256" key="12">
    <source>
        <dbReference type="SAM" id="Phobius"/>
    </source>
</evidence>
<gene>
    <name evidence="13" type="ORF">GT037_005192</name>
</gene>
<dbReference type="GeneID" id="62203417"/>
<evidence type="ECO:0000256" key="5">
    <source>
        <dbReference type="ARBA" id="ARBA00022801"/>
    </source>
</evidence>
<proteinExistence type="inferred from homology"/>
<evidence type="ECO:0000256" key="8">
    <source>
        <dbReference type="PIRSR" id="PIRSR601382-2"/>
    </source>
</evidence>